<evidence type="ECO:0000256" key="7">
    <source>
        <dbReference type="ARBA" id="ARBA00023065"/>
    </source>
</evidence>
<evidence type="ECO:0000256" key="3">
    <source>
        <dbReference type="ARBA" id="ARBA00022448"/>
    </source>
</evidence>
<evidence type="ECO:0000259" key="12">
    <source>
        <dbReference type="Pfam" id="PF13609"/>
    </source>
</evidence>
<keyword evidence="3" id="KW-0813">Transport</keyword>
<dbReference type="InterPro" id="IPR023614">
    <property type="entry name" value="Porin_dom_sf"/>
</dbReference>
<dbReference type="InterPro" id="IPR033900">
    <property type="entry name" value="Gram_neg_porin_domain"/>
</dbReference>
<evidence type="ECO:0000256" key="6">
    <source>
        <dbReference type="ARBA" id="ARBA00022729"/>
    </source>
</evidence>
<comment type="subunit">
    <text evidence="2">Homotrimer.</text>
</comment>
<dbReference type="STRING" id="1458275.AZ34_03980"/>
<dbReference type="Pfam" id="PF13609">
    <property type="entry name" value="Porin_4"/>
    <property type="match status" value="1"/>
</dbReference>
<dbReference type="Proteomes" id="UP000023268">
    <property type="component" value="Unassembled WGS sequence"/>
</dbReference>
<comment type="caution">
    <text evidence="13">The sequence shown here is derived from an EMBL/GenBank/DDBJ whole genome shotgun (WGS) entry which is preliminary data.</text>
</comment>
<comment type="subcellular location">
    <subcellularLocation>
        <location evidence="1">Cell outer membrane</location>
        <topology evidence="1">Multi-pass membrane protein</topology>
    </subcellularLocation>
</comment>
<organism evidence="13 14">
    <name type="scientific">Hylemonella gracilis str. Niagara R</name>
    <dbReference type="NCBI Taxonomy" id="1458275"/>
    <lineage>
        <taxon>Bacteria</taxon>
        <taxon>Pseudomonadati</taxon>
        <taxon>Pseudomonadota</taxon>
        <taxon>Betaproteobacteria</taxon>
        <taxon>Burkholderiales</taxon>
        <taxon>Comamonadaceae</taxon>
        <taxon>Hylemonella</taxon>
    </lineage>
</organism>
<proteinExistence type="predicted"/>
<keyword evidence="10" id="KW-0998">Cell outer membrane</keyword>
<dbReference type="eggNOG" id="COG3203">
    <property type="taxonomic scope" value="Bacteria"/>
</dbReference>
<keyword evidence="8" id="KW-0626">Porin</keyword>
<evidence type="ECO:0000256" key="1">
    <source>
        <dbReference type="ARBA" id="ARBA00004571"/>
    </source>
</evidence>
<keyword evidence="5" id="KW-0812">Transmembrane</keyword>
<dbReference type="GO" id="GO:0009279">
    <property type="term" value="C:cell outer membrane"/>
    <property type="evidence" value="ECO:0007669"/>
    <property type="project" value="UniProtKB-SubCell"/>
</dbReference>
<keyword evidence="9" id="KW-0472">Membrane</keyword>
<evidence type="ECO:0000256" key="2">
    <source>
        <dbReference type="ARBA" id="ARBA00011233"/>
    </source>
</evidence>
<feature type="signal peptide" evidence="11">
    <location>
        <begin position="1"/>
        <end position="22"/>
    </location>
</feature>
<evidence type="ECO:0000313" key="13">
    <source>
        <dbReference type="EMBL" id="EYC52784.1"/>
    </source>
</evidence>
<keyword evidence="4" id="KW-1134">Transmembrane beta strand</keyword>
<evidence type="ECO:0000256" key="9">
    <source>
        <dbReference type="ARBA" id="ARBA00023136"/>
    </source>
</evidence>
<evidence type="ECO:0000256" key="10">
    <source>
        <dbReference type="ARBA" id="ARBA00023237"/>
    </source>
</evidence>
<evidence type="ECO:0000256" key="4">
    <source>
        <dbReference type="ARBA" id="ARBA00022452"/>
    </source>
</evidence>
<dbReference type="GO" id="GO:0046930">
    <property type="term" value="C:pore complex"/>
    <property type="evidence" value="ECO:0007669"/>
    <property type="project" value="UniProtKB-KW"/>
</dbReference>
<dbReference type="PANTHER" id="PTHR34501:SF9">
    <property type="entry name" value="MAJOR OUTER MEMBRANE PROTEIN P.IA"/>
    <property type="match status" value="1"/>
</dbReference>
<sequence length="317" mass="32792">MKKALISAAAVAALGFAGAAQAQTAVYGLFDFGVKQEVAEDADTLIGSNGNSTTRFGIKSSTDVGNGVKANFNYQGGFNGSTGAQSAADKVFNRQAWAGLSGSLGEVRYGVQDNVAFDHFIGYDYNGWSNTTSSAVHAGTDMWGQSQVSNVLKYIAPTMGSLSLSASLVQAKPDTEEEDIVSVGATFASGPISVSAAFATAGTEDDTVKESEDYMGAAFQYDFGAFKANLGYHTRGDFATGIQLGAVTTISGVSVGFGYGTETETEGSSYELYASKEIFKGVYAYGEFAAADKKSLTGLNNGGEDVSGFAAGLILTF</sequence>
<gene>
    <name evidence="13" type="ORF">AZ34_03980</name>
</gene>
<dbReference type="GO" id="GO:0015288">
    <property type="term" value="F:porin activity"/>
    <property type="evidence" value="ECO:0007669"/>
    <property type="project" value="UniProtKB-KW"/>
</dbReference>
<feature type="chain" id="PRO_5001495541" description="Porin domain-containing protein" evidence="11">
    <location>
        <begin position="23"/>
        <end position="317"/>
    </location>
</feature>
<dbReference type="GO" id="GO:0006811">
    <property type="term" value="P:monoatomic ion transport"/>
    <property type="evidence" value="ECO:0007669"/>
    <property type="project" value="UniProtKB-KW"/>
</dbReference>
<dbReference type="OrthoDB" id="6975458at2"/>
<dbReference type="Gene3D" id="2.40.160.10">
    <property type="entry name" value="Porin"/>
    <property type="match status" value="1"/>
</dbReference>
<evidence type="ECO:0000256" key="5">
    <source>
        <dbReference type="ARBA" id="ARBA00022692"/>
    </source>
</evidence>
<dbReference type="PANTHER" id="PTHR34501">
    <property type="entry name" value="PROTEIN YDDL-RELATED"/>
    <property type="match status" value="1"/>
</dbReference>
<dbReference type="CDD" id="cd00342">
    <property type="entry name" value="gram_neg_porins"/>
    <property type="match status" value="1"/>
</dbReference>
<protein>
    <recommendedName>
        <fullName evidence="12">Porin domain-containing protein</fullName>
    </recommendedName>
</protein>
<dbReference type="InterPro" id="IPR050298">
    <property type="entry name" value="Gram-neg_bact_OMP"/>
</dbReference>
<accession>A0A016XL03</accession>
<keyword evidence="6 11" id="KW-0732">Signal</keyword>
<keyword evidence="7" id="KW-0406">Ion transport</keyword>
<evidence type="ECO:0000256" key="8">
    <source>
        <dbReference type="ARBA" id="ARBA00023114"/>
    </source>
</evidence>
<evidence type="ECO:0000313" key="14">
    <source>
        <dbReference type="Proteomes" id="UP000023268"/>
    </source>
</evidence>
<name>A0A016XL03_9BURK</name>
<dbReference type="SUPFAM" id="SSF56935">
    <property type="entry name" value="Porins"/>
    <property type="match status" value="1"/>
</dbReference>
<evidence type="ECO:0000256" key="11">
    <source>
        <dbReference type="SAM" id="SignalP"/>
    </source>
</evidence>
<dbReference type="RefSeq" id="WP_051509513.1">
    <property type="nucleotide sequence ID" value="NZ_JEMG01000001.1"/>
</dbReference>
<reference evidence="13 14" key="1">
    <citation type="submission" date="2014-02" db="EMBL/GenBank/DDBJ databases">
        <title>Draft Genome of Hylemonella gracilis isolated from the Niagara River.</title>
        <authorList>
            <person name="Pawlowski D.R."/>
            <person name="Koudelka G.B."/>
        </authorList>
    </citation>
    <scope>NUCLEOTIDE SEQUENCE [LARGE SCALE GENOMIC DNA]</scope>
    <source>
        <strain evidence="13 14">Niagara R</strain>
    </source>
</reference>
<dbReference type="AlphaFoldDB" id="A0A016XL03"/>
<dbReference type="EMBL" id="JEMG01000001">
    <property type="protein sequence ID" value="EYC52784.1"/>
    <property type="molecule type" value="Genomic_DNA"/>
</dbReference>
<feature type="domain" description="Porin" evidence="12">
    <location>
        <begin position="9"/>
        <end position="293"/>
    </location>
</feature>